<keyword evidence="2" id="KW-1185">Reference proteome</keyword>
<dbReference type="InterPro" id="IPR029058">
    <property type="entry name" value="AB_hydrolase_fold"/>
</dbReference>
<organism evidence="1 2">
    <name type="scientific">Pseudoalteromonas tunicata D2</name>
    <dbReference type="NCBI Taxonomy" id="87626"/>
    <lineage>
        <taxon>Bacteria</taxon>
        <taxon>Pseudomonadati</taxon>
        <taxon>Pseudomonadota</taxon>
        <taxon>Gammaproteobacteria</taxon>
        <taxon>Alteromonadales</taxon>
        <taxon>Pseudoalteromonadaceae</taxon>
        <taxon>Pseudoalteromonas</taxon>
    </lineage>
</organism>
<proteinExistence type="predicted"/>
<evidence type="ECO:0000313" key="2">
    <source>
        <dbReference type="Proteomes" id="UP000006201"/>
    </source>
</evidence>
<gene>
    <name evidence="1" type="ORF">PTD2_11194</name>
</gene>
<protein>
    <submittedName>
        <fullName evidence="1">Uncharacterized protein</fullName>
    </submittedName>
</protein>
<dbReference type="STRING" id="87626.PTD2_11194"/>
<comment type="caution">
    <text evidence="1">The sequence shown here is derived from an EMBL/GenBank/DDBJ whole genome shotgun (WGS) entry which is preliminary data.</text>
</comment>
<name>A4C5X3_9GAMM</name>
<sequence>MQIKSEKSGLEYEPYIRLPKNYTQSNKKYPLVLLNDRGYSVAAASGIVHLMAGRDIEDVIIVGAKDMTL</sequence>
<evidence type="ECO:0000313" key="1">
    <source>
        <dbReference type="EMBL" id="EAR29377.1"/>
    </source>
</evidence>
<dbReference type="Proteomes" id="UP000006201">
    <property type="component" value="Unassembled WGS sequence"/>
</dbReference>
<reference evidence="1 2" key="1">
    <citation type="submission" date="2006-02" db="EMBL/GenBank/DDBJ databases">
        <authorList>
            <person name="Moran M.A."/>
            <person name="Kjelleberg S."/>
            <person name="Egan S."/>
            <person name="Saunders N."/>
            <person name="Thomas T."/>
            <person name="Ferriera S."/>
            <person name="Johnson J."/>
            <person name="Kravitz S."/>
            <person name="Halpern A."/>
            <person name="Remington K."/>
            <person name="Beeson K."/>
            <person name="Tran B."/>
            <person name="Rogers Y.-H."/>
            <person name="Friedman R."/>
            <person name="Venter J.C."/>
        </authorList>
    </citation>
    <scope>NUCLEOTIDE SEQUENCE [LARGE SCALE GENOMIC DNA]</scope>
    <source>
        <strain evidence="1 2">D2</strain>
    </source>
</reference>
<dbReference type="HOGENOM" id="CLU_2772853_0_0_6"/>
<dbReference type="AlphaFoldDB" id="A4C5X3"/>
<dbReference type="EMBL" id="AAOH01000002">
    <property type="protein sequence ID" value="EAR29377.1"/>
    <property type="molecule type" value="Genomic_DNA"/>
</dbReference>
<dbReference type="SUPFAM" id="SSF53474">
    <property type="entry name" value="alpha/beta-Hydrolases"/>
    <property type="match status" value="1"/>
</dbReference>
<accession>A4C5X3</accession>
<dbReference type="Gene3D" id="3.40.50.1820">
    <property type="entry name" value="alpha/beta hydrolase"/>
    <property type="match status" value="1"/>
</dbReference>